<evidence type="ECO:0000313" key="1">
    <source>
        <dbReference type="EMBL" id="OGZ43453.1"/>
    </source>
</evidence>
<reference evidence="1 2" key="1">
    <citation type="journal article" date="2016" name="Nat. Commun.">
        <title>Thousands of microbial genomes shed light on interconnected biogeochemical processes in an aquifer system.</title>
        <authorList>
            <person name="Anantharaman K."/>
            <person name="Brown C.T."/>
            <person name="Hug L.A."/>
            <person name="Sharon I."/>
            <person name="Castelle C.J."/>
            <person name="Probst A.J."/>
            <person name="Thomas B.C."/>
            <person name="Singh A."/>
            <person name="Wilkins M.J."/>
            <person name="Karaoz U."/>
            <person name="Brodie E.L."/>
            <person name="Williams K.H."/>
            <person name="Hubbard S.S."/>
            <person name="Banfield J.F."/>
        </authorList>
    </citation>
    <scope>NUCLEOTIDE SEQUENCE [LARGE SCALE GENOMIC DNA]</scope>
</reference>
<organism evidence="1 2">
    <name type="scientific">Candidatus Ryanbacteria bacterium RIFCSPHIGHO2_01_FULL_45_22</name>
    <dbReference type="NCBI Taxonomy" id="1802114"/>
    <lineage>
        <taxon>Bacteria</taxon>
        <taxon>Candidatus Ryaniibacteriota</taxon>
    </lineage>
</organism>
<dbReference type="AlphaFoldDB" id="A0A1G2FZF6"/>
<dbReference type="STRING" id="1802114.A2719_05645"/>
<dbReference type="EMBL" id="MHNK01000015">
    <property type="protein sequence ID" value="OGZ43453.1"/>
    <property type="molecule type" value="Genomic_DNA"/>
</dbReference>
<comment type="caution">
    <text evidence="1">The sequence shown here is derived from an EMBL/GenBank/DDBJ whole genome shotgun (WGS) entry which is preliminary data.</text>
</comment>
<protein>
    <submittedName>
        <fullName evidence="1">Uncharacterized protein</fullName>
    </submittedName>
</protein>
<dbReference type="Proteomes" id="UP000177480">
    <property type="component" value="Unassembled WGS sequence"/>
</dbReference>
<sequence>MNQQSEIFGLKELIDPFSINEFIERYWILNEWLHVESTLERFKDFPFLSQLSSPSSFVKLYSGRVSLIHKDRPLSFHCRAQEEAGAIPRWSFLNRLKAVGRQG</sequence>
<accession>A0A1G2FZF6</accession>
<gene>
    <name evidence="1" type="ORF">A2719_05645</name>
</gene>
<evidence type="ECO:0000313" key="2">
    <source>
        <dbReference type="Proteomes" id="UP000177480"/>
    </source>
</evidence>
<name>A0A1G2FZF6_9BACT</name>
<proteinExistence type="predicted"/>